<evidence type="ECO:0000313" key="2">
    <source>
        <dbReference type="WBParaSite" id="RSKR_0000089000.1"/>
    </source>
</evidence>
<proteinExistence type="predicted"/>
<name>A0AC35TI88_9BILA</name>
<dbReference type="Proteomes" id="UP000095286">
    <property type="component" value="Unplaced"/>
</dbReference>
<dbReference type="WBParaSite" id="RSKR_0000089000.1">
    <property type="protein sequence ID" value="RSKR_0000089000.1"/>
    <property type="gene ID" value="RSKR_0000089000"/>
</dbReference>
<protein>
    <submittedName>
        <fullName evidence="2">N-acetylgalactosaminide beta-1,3-galactosyltransferase</fullName>
    </submittedName>
</protein>
<sequence>MKVALLFTLFCSGHFLTRKLGEEQSKNITVHEEQSDHTIISEDQSKNTTSDEDHSKDIAIPEDHSEDLIIDEDHSENITIAKARSKKVPKHQFKVHEITLFDDDGATEKFQDKLFHDVTIFCLVLSGKGFKTLRDDAIKATWLRKCNKYIFVSSVEEEDTLKATSQHGYEYSYHKMKFGLKWIWKNYPNKYDWIYKVDDDAYAVMENLRMFLVRRDPNKAYQDFGFRARYYDHEHLIKEGFIHGGSGAVFSKASLKKLITKGFPNLKVCRAANKQLEDQELSQCLSNLNIKPTDSRDYLQRHLFISSSISDISSPTSILYWPTVIGRSIYPVAKGTKYLATYPVVFHRVSRTNVYVYEYVFNYAYVAGRRTSMFLNNTQPIVEQVEDTFSLIQNFAKYNY</sequence>
<evidence type="ECO:0000313" key="1">
    <source>
        <dbReference type="Proteomes" id="UP000095286"/>
    </source>
</evidence>
<organism evidence="1 2">
    <name type="scientific">Rhabditophanes sp. KR3021</name>
    <dbReference type="NCBI Taxonomy" id="114890"/>
    <lineage>
        <taxon>Eukaryota</taxon>
        <taxon>Metazoa</taxon>
        <taxon>Ecdysozoa</taxon>
        <taxon>Nematoda</taxon>
        <taxon>Chromadorea</taxon>
        <taxon>Rhabditida</taxon>
        <taxon>Tylenchina</taxon>
        <taxon>Panagrolaimomorpha</taxon>
        <taxon>Strongyloidoidea</taxon>
        <taxon>Alloionematidae</taxon>
        <taxon>Rhabditophanes</taxon>
    </lineage>
</organism>
<reference evidence="2" key="1">
    <citation type="submission" date="2016-11" db="UniProtKB">
        <authorList>
            <consortium name="WormBaseParasite"/>
        </authorList>
    </citation>
    <scope>IDENTIFICATION</scope>
    <source>
        <strain evidence="2">KR3021</strain>
    </source>
</reference>
<accession>A0AC35TI88</accession>